<keyword evidence="2" id="KW-0175">Coiled coil</keyword>
<evidence type="ECO:0000313" key="4">
    <source>
        <dbReference type="EMBL" id="PPQ26957.1"/>
    </source>
</evidence>
<dbReference type="EMBL" id="NHSJ01000129">
    <property type="protein sequence ID" value="PPQ26957.1"/>
    <property type="molecule type" value="Genomic_DNA"/>
</dbReference>
<dbReference type="Proteomes" id="UP000239089">
    <property type="component" value="Unassembled WGS sequence"/>
</dbReference>
<proteinExistence type="predicted"/>
<gene>
    <name evidence="4" type="ORF">CCR94_21275</name>
</gene>
<reference evidence="4 5" key="1">
    <citation type="journal article" date="2018" name="Arch. Microbiol.">
        <title>New insights into the metabolic potential of the phototrophic purple bacterium Rhodopila globiformis DSM 161(T) from its draft genome sequence and evidence for a vanadium-dependent nitrogenase.</title>
        <authorList>
            <person name="Imhoff J.F."/>
            <person name="Rahn T."/>
            <person name="Kunzel S."/>
            <person name="Neulinger S.C."/>
        </authorList>
    </citation>
    <scope>NUCLEOTIDE SEQUENCE [LARGE SCALE GENOMIC DNA]</scope>
    <source>
        <strain evidence="4 5">DSM 16996</strain>
    </source>
</reference>
<evidence type="ECO:0000256" key="2">
    <source>
        <dbReference type="SAM" id="Coils"/>
    </source>
</evidence>
<sequence>MDTPWPDEKVAAPTPRIGAGETELLGNTDQTGFVMARAYHNSSYRSWLAALPIALLLGCDASLAAQDVDKELPIKADQMEQFDVRAVDVRLAQKSIVVALPATIIPPMNARIAVAAPFAGTVLNLHVLPGQTVRKGDLLVTLASRDLSETMVRLKQAEADLQTAEVMAQRQRDLFQKDLVASGRVGEAEAQVEKVRALTKESVRLLAMGAIKHNADGSYTLTAPNDGRIVEIRPTPGAAVQAMEAAVLIDTSEELWLQAQLPGQMVGKVRVGDLIELPDGDAGKVISVGITLDPVTRSTTLLAEIPSRRDHMTGQATTIMVVRPATAREFEISADAIAWIGGNPHVFVRTKGGFLPVGILVKGRTANVATVESEGLKSGQKLATNGLAQLEKMMTGE</sequence>
<feature type="domain" description="CzcB-like barrel-sandwich hybrid" evidence="3">
    <location>
        <begin position="113"/>
        <end position="247"/>
    </location>
</feature>
<keyword evidence="5" id="KW-1185">Reference proteome</keyword>
<dbReference type="PANTHER" id="PTHR30097:SF4">
    <property type="entry name" value="SLR6042 PROTEIN"/>
    <property type="match status" value="1"/>
</dbReference>
<dbReference type="InterPro" id="IPR051909">
    <property type="entry name" value="MFP_Cation_Efflux"/>
</dbReference>
<dbReference type="PANTHER" id="PTHR30097">
    <property type="entry name" value="CATION EFFLUX SYSTEM PROTEIN CUSB"/>
    <property type="match status" value="1"/>
</dbReference>
<dbReference type="GO" id="GO:0030313">
    <property type="term" value="C:cell envelope"/>
    <property type="evidence" value="ECO:0007669"/>
    <property type="project" value="TreeGrafter"/>
</dbReference>
<dbReference type="AlphaFoldDB" id="A0A2S6MX72"/>
<dbReference type="GO" id="GO:0015679">
    <property type="term" value="P:plasma membrane copper ion transport"/>
    <property type="evidence" value="ECO:0007669"/>
    <property type="project" value="TreeGrafter"/>
</dbReference>
<accession>A0A2S6MX72</accession>
<organism evidence="4 5">
    <name type="scientific">Rhodoblastus sphagnicola</name>
    <dbReference type="NCBI Taxonomy" id="333368"/>
    <lineage>
        <taxon>Bacteria</taxon>
        <taxon>Pseudomonadati</taxon>
        <taxon>Pseudomonadota</taxon>
        <taxon>Alphaproteobacteria</taxon>
        <taxon>Hyphomicrobiales</taxon>
        <taxon>Rhodoblastaceae</taxon>
        <taxon>Rhodoblastus</taxon>
    </lineage>
</organism>
<dbReference type="Gene3D" id="2.40.50.100">
    <property type="match status" value="1"/>
</dbReference>
<protein>
    <recommendedName>
        <fullName evidence="3">CzcB-like barrel-sandwich hybrid domain-containing protein</fullName>
    </recommendedName>
</protein>
<dbReference type="InterPro" id="IPR058647">
    <property type="entry name" value="BSH_CzcB-like"/>
</dbReference>
<dbReference type="Pfam" id="PF25973">
    <property type="entry name" value="BSH_CzcB"/>
    <property type="match status" value="1"/>
</dbReference>
<keyword evidence="1" id="KW-0813">Transport</keyword>
<dbReference type="Gene3D" id="2.40.30.170">
    <property type="match status" value="1"/>
</dbReference>
<dbReference type="Gene3D" id="1.10.287.470">
    <property type="entry name" value="Helix hairpin bin"/>
    <property type="match status" value="1"/>
</dbReference>
<evidence type="ECO:0000259" key="3">
    <source>
        <dbReference type="Pfam" id="PF25973"/>
    </source>
</evidence>
<evidence type="ECO:0000313" key="5">
    <source>
        <dbReference type="Proteomes" id="UP000239089"/>
    </source>
</evidence>
<dbReference type="GO" id="GO:0060003">
    <property type="term" value="P:copper ion export"/>
    <property type="evidence" value="ECO:0007669"/>
    <property type="project" value="TreeGrafter"/>
</dbReference>
<feature type="coiled-coil region" evidence="2">
    <location>
        <begin position="147"/>
        <end position="174"/>
    </location>
</feature>
<dbReference type="SUPFAM" id="SSF111369">
    <property type="entry name" value="HlyD-like secretion proteins"/>
    <property type="match status" value="1"/>
</dbReference>
<comment type="caution">
    <text evidence="4">The sequence shown here is derived from an EMBL/GenBank/DDBJ whole genome shotgun (WGS) entry which is preliminary data.</text>
</comment>
<evidence type="ECO:0000256" key="1">
    <source>
        <dbReference type="ARBA" id="ARBA00022448"/>
    </source>
</evidence>
<name>A0A2S6MX72_9HYPH</name>